<evidence type="ECO:0000313" key="3">
    <source>
        <dbReference type="Proteomes" id="UP001165121"/>
    </source>
</evidence>
<gene>
    <name evidence="2" type="ORF">Pfra01_002065600</name>
</gene>
<dbReference type="EMBL" id="BSXT01002844">
    <property type="protein sequence ID" value="GMF51233.1"/>
    <property type="molecule type" value="Genomic_DNA"/>
</dbReference>
<reference evidence="2" key="1">
    <citation type="submission" date="2023-04" db="EMBL/GenBank/DDBJ databases">
        <title>Phytophthora fragariaefolia NBRC 109709.</title>
        <authorList>
            <person name="Ichikawa N."/>
            <person name="Sato H."/>
            <person name="Tonouchi N."/>
        </authorList>
    </citation>
    <scope>NUCLEOTIDE SEQUENCE</scope>
    <source>
        <strain evidence="2">NBRC 109709</strain>
    </source>
</reference>
<feature type="compositionally biased region" description="Basic and acidic residues" evidence="1">
    <location>
        <begin position="15"/>
        <end position="28"/>
    </location>
</feature>
<comment type="caution">
    <text evidence="2">The sequence shown here is derived from an EMBL/GenBank/DDBJ whole genome shotgun (WGS) entry which is preliminary data.</text>
</comment>
<proteinExistence type="predicted"/>
<name>A0A9W7D4L9_9STRA</name>
<evidence type="ECO:0000256" key="1">
    <source>
        <dbReference type="SAM" id="MobiDB-lite"/>
    </source>
</evidence>
<dbReference type="Proteomes" id="UP001165121">
    <property type="component" value="Unassembled WGS sequence"/>
</dbReference>
<feature type="region of interest" description="Disordered" evidence="1">
    <location>
        <begin position="1"/>
        <end position="54"/>
    </location>
</feature>
<accession>A0A9W7D4L9</accession>
<evidence type="ECO:0000313" key="2">
    <source>
        <dbReference type="EMBL" id="GMF51233.1"/>
    </source>
</evidence>
<sequence>MAGAQHTVMANCRGGQDELGRGGQDEWGRGGQRGDGAAGREPLQPPPRVTEVNGSISDTDQAVTTILTSVTHQTNLDTDQPVEDWPCMIRTFVNCHASSTCANSKCASLVVDDTTPDTVRDAMTVAKLANVTDQTTTATIPSVTDTIRMVSGTGRATPCTDHMYYPIYGEYYTGGDVTVDVDYATTTETW</sequence>
<dbReference type="AlphaFoldDB" id="A0A9W7D4L9"/>
<organism evidence="2 3">
    <name type="scientific">Phytophthora fragariaefolia</name>
    <dbReference type="NCBI Taxonomy" id="1490495"/>
    <lineage>
        <taxon>Eukaryota</taxon>
        <taxon>Sar</taxon>
        <taxon>Stramenopiles</taxon>
        <taxon>Oomycota</taxon>
        <taxon>Peronosporomycetes</taxon>
        <taxon>Peronosporales</taxon>
        <taxon>Peronosporaceae</taxon>
        <taxon>Phytophthora</taxon>
    </lineage>
</organism>
<keyword evidence="3" id="KW-1185">Reference proteome</keyword>
<protein>
    <submittedName>
        <fullName evidence="2">Unnamed protein product</fullName>
    </submittedName>
</protein>